<dbReference type="Proteomes" id="UP000271650">
    <property type="component" value="Chromosome"/>
</dbReference>
<gene>
    <name evidence="1" type="ORF">EC580_001890</name>
</gene>
<proteinExistence type="predicted"/>
<reference evidence="1 2" key="1">
    <citation type="journal article" date="2019" name="Int. J. Syst. Evol. Microbiol.">
        <title>Acidithiobacillus sulfuriphilus sp. nov.: an extremely acidophilic sulfur-oxidizing chemolithotroph isolated from a neutral pH environment.</title>
        <authorList>
            <person name="Falagan C."/>
            <person name="Moya-Beltran A."/>
            <person name="Castro M."/>
            <person name="Quatrini R."/>
            <person name="Johnson D.B."/>
        </authorList>
    </citation>
    <scope>NUCLEOTIDE SEQUENCE [LARGE SCALE GENOMIC DNA]</scope>
    <source>
        <strain evidence="1 2">CJ-2</strain>
    </source>
</reference>
<sequence>MKNAIRQQAAELGAGGGIANAVDGEMTAVVRVIGLAIAGLVAAAIVAGIWKGFTTVSVGRGALVDGLMLTEVILAGVLILLGSIVEGFGYGLSLGTRWPYTRNIVWLMVQGDPEAAHRVVATLVGLVALALVVLAPGSATISGLTLVIVTALFGMGTLYVLAGKAPALVHGTHGLLAYTVFLIYLTGVAFPGLSFWSYLAAAAALHPLLLAVFLGGMTTGQRGFGQAIGAFVRPRRLAHWTVAAHVTAALLLVATLGWLMPAYPVAFYLAVTQVAVGFLLFHAVNLKPKNPGVIVAFHQCMVLLITLAIVLLWR</sequence>
<organism evidence="1 2">
    <name type="scientific">Acidithiobacillus sulfuriphilus</name>
    <dbReference type="NCBI Taxonomy" id="1867749"/>
    <lineage>
        <taxon>Bacteria</taxon>
        <taxon>Pseudomonadati</taxon>
        <taxon>Pseudomonadota</taxon>
        <taxon>Acidithiobacillia</taxon>
        <taxon>Acidithiobacillales</taxon>
        <taxon>Acidithiobacillaceae</taxon>
        <taxon>Acidithiobacillus</taxon>
    </lineage>
</organism>
<protein>
    <submittedName>
        <fullName evidence="1">Cytochrome C oxidase assembly protein</fullName>
    </submittedName>
</protein>
<name>A0ACD5HP97_9PROT</name>
<accession>A0ACD5HP97</accession>
<evidence type="ECO:0000313" key="1">
    <source>
        <dbReference type="EMBL" id="XRI77452.1"/>
    </source>
</evidence>
<evidence type="ECO:0000313" key="2">
    <source>
        <dbReference type="Proteomes" id="UP000271650"/>
    </source>
</evidence>
<dbReference type="EMBL" id="CP127527">
    <property type="protein sequence ID" value="XRI77452.1"/>
    <property type="molecule type" value="Genomic_DNA"/>
</dbReference>
<keyword evidence="2" id="KW-1185">Reference proteome</keyword>